<sequence>MKLRRSACIDTLYLELPFLDRFQAAKEDGFDAVEFWSWADRDLSAVKSASDRAGIPVCGFNGDADLSLIDPAQREAYLAFLHRSLEAARFLGASGVTVHSNGLGLGGVVLAPREDLSHTVKLCSLYAGLAASARLAEEAGVTLYLEPLNISTDHPGNFLRDTQTAAELVRLIGSPRLKVLYDIYHMQLNEGRLCDTIRQYADTFGHVHAADAPGRREPGTGEIAFPRVYKALEAAGYTGLVGYELFPARSTREAVKAILDAG</sequence>
<organism evidence="5 6">
    <name type="scientific">Dysosmobacter welbionis</name>
    <dbReference type="NCBI Taxonomy" id="2093857"/>
    <lineage>
        <taxon>Bacteria</taxon>
        <taxon>Bacillati</taxon>
        <taxon>Bacillota</taxon>
        <taxon>Clostridia</taxon>
        <taxon>Eubacteriales</taxon>
        <taxon>Oscillospiraceae</taxon>
        <taxon>Dysosmobacter</taxon>
    </lineage>
</organism>
<keyword evidence="1 2" id="KW-0413">Isomerase</keyword>
<dbReference type="Proteomes" id="UP000298642">
    <property type="component" value="Chromosome"/>
</dbReference>
<evidence type="ECO:0000256" key="3">
    <source>
        <dbReference type="PIRSR" id="PIRSR006241-50"/>
    </source>
</evidence>
<dbReference type="Gene3D" id="3.20.20.150">
    <property type="entry name" value="Divalent-metal-dependent TIM barrel enzymes"/>
    <property type="match status" value="1"/>
</dbReference>
<proteinExistence type="inferred from homology"/>
<dbReference type="SUPFAM" id="SSF51658">
    <property type="entry name" value="Xylose isomerase-like"/>
    <property type="match status" value="1"/>
</dbReference>
<accession>A0A4D7AHE1</accession>
<dbReference type="InterPro" id="IPR036237">
    <property type="entry name" value="Xyl_isomerase-like_sf"/>
</dbReference>
<dbReference type="AlphaFoldDB" id="A0A4D7AHE1"/>
<reference evidence="6" key="1">
    <citation type="submission" date="2018-12" db="EMBL/GenBank/DDBJ databases">
        <title>Dusodibacter welbiota gen. nov., sp. nov., isolated from human faeces and emended description of the Oscillibacter genus.</title>
        <authorList>
            <person name="Le Roy T."/>
            <person name="Van der Smissen P."/>
            <person name="Delzenne N."/>
            <person name="Muccioli G."/>
            <person name="Collet J.F."/>
            <person name="Cani P.D."/>
        </authorList>
    </citation>
    <scope>NUCLEOTIDE SEQUENCE [LARGE SCALE GENOMIC DNA]</scope>
    <source>
        <strain evidence="6">J115</strain>
    </source>
</reference>
<dbReference type="KEGG" id="obj:EIO64_07070"/>
<evidence type="ECO:0000256" key="2">
    <source>
        <dbReference type="PIRNR" id="PIRNR006241"/>
    </source>
</evidence>
<protein>
    <submittedName>
        <fullName evidence="5">TIM barrel protein</fullName>
    </submittedName>
</protein>
<gene>
    <name evidence="5" type="ORF">EIO64_07070</name>
</gene>
<evidence type="ECO:0000256" key="1">
    <source>
        <dbReference type="ARBA" id="ARBA00023235"/>
    </source>
</evidence>
<feature type="active site" description="Proton donor/acceptor" evidence="3">
    <location>
        <position position="244"/>
    </location>
</feature>
<feature type="domain" description="Xylose isomerase-like TIM barrel" evidence="4">
    <location>
        <begin position="22"/>
        <end position="257"/>
    </location>
</feature>
<keyword evidence="6" id="KW-1185">Reference proteome</keyword>
<dbReference type="EMBL" id="CP034413">
    <property type="protein sequence ID" value="QCI59014.1"/>
    <property type="molecule type" value="Genomic_DNA"/>
</dbReference>
<dbReference type="Pfam" id="PF01261">
    <property type="entry name" value="AP_endonuc_2"/>
    <property type="match status" value="1"/>
</dbReference>
<dbReference type="InterPro" id="IPR013022">
    <property type="entry name" value="Xyl_isomerase-like_TIM-brl"/>
</dbReference>
<dbReference type="GeneID" id="89523417"/>
<dbReference type="PIRSF" id="PIRSF006241">
    <property type="entry name" value="HyI"/>
    <property type="match status" value="1"/>
</dbReference>
<evidence type="ECO:0000259" key="4">
    <source>
        <dbReference type="Pfam" id="PF01261"/>
    </source>
</evidence>
<comment type="similarity">
    <text evidence="2">Belongs to the hyi family.</text>
</comment>
<feature type="active site" description="Proton donor/acceptor" evidence="3">
    <location>
        <position position="146"/>
    </location>
</feature>
<evidence type="ECO:0000313" key="5">
    <source>
        <dbReference type="EMBL" id="QCI59014.1"/>
    </source>
</evidence>
<dbReference type="InterPro" id="IPR050417">
    <property type="entry name" value="Sugar_Epim/Isomerase"/>
</dbReference>
<dbReference type="PANTHER" id="PTHR43489">
    <property type="entry name" value="ISOMERASE"/>
    <property type="match status" value="1"/>
</dbReference>
<evidence type="ECO:0000313" key="6">
    <source>
        <dbReference type="Proteomes" id="UP000298642"/>
    </source>
</evidence>
<name>A0A4D7AHE1_9FIRM</name>
<dbReference type="InterPro" id="IPR026040">
    <property type="entry name" value="HyI-like"/>
</dbReference>
<dbReference type="GO" id="GO:0016853">
    <property type="term" value="F:isomerase activity"/>
    <property type="evidence" value="ECO:0007669"/>
    <property type="project" value="UniProtKB-KW"/>
</dbReference>
<dbReference type="RefSeq" id="WP_136891070.1">
    <property type="nucleotide sequence ID" value="NZ_CP034413.3"/>
</dbReference>